<dbReference type="InterPro" id="IPR007343">
    <property type="entry name" value="Uncharacterised_pept_Zn_put"/>
</dbReference>
<dbReference type="EMBL" id="CP038799">
    <property type="protein sequence ID" value="QIV80269.1"/>
    <property type="molecule type" value="Genomic_DNA"/>
</dbReference>
<dbReference type="RefSeq" id="WP_168140996.1">
    <property type="nucleotide sequence ID" value="NZ_CP038799.1"/>
</dbReference>
<keyword evidence="3" id="KW-1133">Transmembrane helix</keyword>
<feature type="region of interest" description="Disordered" evidence="5">
    <location>
        <begin position="21"/>
        <end position="46"/>
    </location>
</feature>
<evidence type="ECO:0000256" key="1">
    <source>
        <dbReference type="ARBA" id="ARBA00004167"/>
    </source>
</evidence>
<evidence type="ECO:0000313" key="8">
    <source>
        <dbReference type="Proteomes" id="UP000501849"/>
    </source>
</evidence>
<evidence type="ECO:0000313" key="7">
    <source>
        <dbReference type="EMBL" id="QIV80269.1"/>
    </source>
</evidence>
<keyword evidence="8" id="KW-1185">Reference proteome</keyword>
<dbReference type="Pfam" id="PF04228">
    <property type="entry name" value="Zn_peptidase"/>
    <property type="match status" value="1"/>
</dbReference>
<accession>A0A6H0S1E2</accession>
<keyword evidence="2" id="KW-0812">Transmembrane</keyword>
<name>A0A6H0S1E2_9MYCO</name>
<evidence type="ECO:0000256" key="2">
    <source>
        <dbReference type="ARBA" id="ARBA00022692"/>
    </source>
</evidence>
<dbReference type="KEGG" id="mfre:EXE63_04630"/>
<dbReference type="SUPFAM" id="SSF55486">
    <property type="entry name" value="Metalloproteases ('zincins'), catalytic domain"/>
    <property type="match status" value="1"/>
</dbReference>
<reference evidence="7 8" key="1">
    <citation type="submission" date="2019-04" db="EMBL/GenBank/DDBJ databases">
        <title>Draft, Whole-Genome Sequence of the Anthracene-degrading Mycobacterium frederiksbergense LB501T, Isolated from a Polycyclic Aromatic Hydrocarbon (PAH)-Contaminated Soil.</title>
        <authorList>
            <person name="Augelletti F."/>
        </authorList>
    </citation>
    <scope>NUCLEOTIDE SEQUENCE [LARGE SCALE GENOMIC DNA]</scope>
    <source>
        <strain evidence="7 8">LB 501T</strain>
    </source>
</reference>
<evidence type="ECO:0000256" key="3">
    <source>
        <dbReference type="ARBA" id="ARBA00022989"/>
    </source>
</evidence>
<evidence type="ECO:0000256" key="4">
    <source>
        <dbReference type="ARBA" id="ARBA00023136"/>
    </source>
</evidence>
<keyword evidence="4" id="KW-0472">Membrane</keyword>
<evidence type="ECO:0000256" key="5">
    <source>
        <dbReference type="SAM" id="MobiDB-lite"/>
    </source>
</evidence>
<protein>
    <submittedName>
        <fullName evidence="7">Peptidase</fullName>
    </submittedName>
</protein>
<dbReference type="AlphaFoldDB" id="A0A6H0S1E2"/>
<dbReference type="Proteomes" id="UP000501849">
    <property type="component" value="Chromosome"/>
</dbReference>
<sequence>MNLKVWAAGAAVLVVSACGSAQPKIPSPAEKKGSSPDTSSITIEGDASEPVNQIAIQAIADLEQYWAQHYPELYGEDFKQIAGGYFAVTQDSDAPPCTTEPDEVAGNAFYCATEDVIAWDAQVLLPDMQSKYGDFVIPVVMAHEFAHAVQARAHFTARTVTRELQADCFAGAWARHAQDTGAFEVTSADLDTALAGVLDLRDNPGTAKTDPNAHGSGFDRVSAFQDGFDNGLDRCKDYRDDEPMVLALPFNNIADAASGGDAPYDSIVNGVPYDLEDYWTQLYPELTGRAWRPVRGLEAFDPADPPMCGSQSTEGYSLFYCVPDDYVGWDNVETMPHVYDQGGDYAVSTLLATQYGLAALSRLGDDSDEKTSTLRADCLAGGYTASVILHNRAETSSWQISPGDLDEGIKALLVFRGDGDADRQGAGFDRVRAFREGVINGAESCLDYEN</sequence>
<feature type="signal peptide" evidence="6">
    <location>
        <begin position="1"/>
        <end position="21"/>
    </location>
</feature>
<dbReference type="PROSITE" id="PS51257">
    <property type="entry name" value="PROKAR_LIPOPROTEIN"/>
    <property type="match status" value="1"/>
</dbReference>
<gene>
    <name evidence="7" type="ORF">EXE63_04630</name>
</gene>
<keyword evidence="6" id="KW-0732">Signal</keyword>
<organism evidence="7 8">
    <name type="scientific">Mycolicibacterium frederiksbergense</name>
    <dbReference type="NCBI Taxonomy" id="117567"/>
    <lineage>
        <taxon>Bacteria</taxon>
        <taxon>Bacillati</taxon>
        <taxon>Actinomycetota</taxon>
        <taxon>Actinomycetes</taxon>
        <taxon>Mycobacteriales</taxon>
        <taxon>Mycobacteriaceae</taxon>
        <taxon>Mycolicibacterium</taxon>
    </lineage>
</organism>
<comment type="subcellular location">
    <subcellularLocation>
        <location evidence="1">Membrane</location>
        <topology evidence="1">Single-pass membrane protein</topology>
    </subcellularLocation>
</comment>
<evidence type="ECO:0000256" key="6">
    <source>
        <dbReference type="SAM" id="SignalP"/>
    </source>
</evidence>
<dbReference type="PANTHER" id="PTHR30168">
    <property type="entry name" value="PUTATIVE MEMBRANE PROTEIN YPFJ"/>
    <property type="match status" value="1"/>
</dbReference>
<proteinExistence type="predicted"/>
<dbReference type="GO" id="GO:0016020">
    <property type="term" value="C:membrane"/>
    <property type="evidence" value="ECO:0007669"/>
    <property type="project" value="UniProtKB-SubCell"/>
</dbReference>
<dbReference type="PANTHER" id="PTHR30168:SF0">
    <property type="entry name" value="INNER MEMBRANE PROTEIN"/>
    <property type="match status" value="1"/>
</dbReference>
<feature type="chain" id="PRO_5038504039" evidence="6">
    <location>
        <begin position="22"/>
        <end position="450"/>
    </location>
</feature>